<feature type="compositionally biased region" description="Pro residues" evidence="1">
    <location>
        <begin position="320"/>
        <end position="335"/>
    </location>
</feature>
<dbReference type="InterPro" id="IPR011022">
    <property type="entry name" value="Arrestin_C-like"/>
</dbReference>
<dbReference type="Pfam" id="PF00339">
    <property type="entry name" value="Arrestin_N"/>
    <property type="match status" value="1"/>
</dbReference>
<dbReference type="Pfam" id="PF02752">
    <property type="entry name" value="Arrestin_C"/>
    <property type="match status" value="1"/>
</dbReference>
<feature type="compositionally biased region" description="Polar residues" evidence="1">
    <location>
        <begin position="286"/>
        <end position="300"/>
    </location>
</feature>
<feature type="region of interest" description="Disordered" evidence="1">
    <location>
        <begin position="367"/>
        <end position="390"/>
    </location>
</feature>
<proteinExistence type="predicted"/>
<organism evidence="3 4">
    <name type="scientific">Dunaliella salina</name>
    <name type="common">Green alga</name>
    <name type="synonym">Protococcus salinus</name>
    <dbReference type="NCBI Taxonomy" id="3046"/>
    <lineage>
        <taxon>Eukaryota</taxon>
        <taxon>Viridiplantae</taxon>
        <taxon>Chlorophyta</taxon>
        <taxon>core chlorophytes</taxon>
        <taxon>Chlorophyceae</taxon>
        <taxon>CS clade</taxon>
        <taxon>Chlamydomonadales</taxon>
        <taxon>Dunaliellaceae</taxon>
        <taxon>Dunaliella</taxon>
    </lineage>
</organism>
<dbReference type="Gene3D" id="2.60.40.640">
    <property type="match status" value="2"/>
</dbReference>
<dbReference type="PANTHER" id="PTHR11188">
    <property type="entry name" value="ARRESTIN DOMAIN CONTAINING PROTEIN"/>
    <property type="match status" value="1"/>
</dbReference>
<dbReference type="InterPro" id="IPR014752">
    <property type="entry name" value="Arrestin-like_C"/>
</dbReference>
<keyword evidence="4" id="KW-1185">Reference proteome</keyword>
<feature type="domain" description="Arrestin C-terminal-like" evidence="2">
    <location>
        <begin position="128"/>
        <end position="262"/>
    </location>
</feature>
<dbReference type="InterPro" id="IPR014756">
    <property type="entry name" value="Ig_E-set"/>
</dbReference>
<evidence type="ECO:0000313" key="3">
    <source>
        <dbReference type="EMBL" id="KAF5826424.1"/>
    </source>
</evidence>
<accession>A0ABQ7FVK9</accession>
<dbReference type="SUPFAM" id="SSF81296">
    <property type="entry name" value="E set domains"/>
    <property type="match status" value="2"/>
</dbReference>
<dbReference type="Proteomes" id="UP000815325">
    <property type="component" value="Unassembled WGS sequence"/>
</dbReference>
<protein>
    <recommendedName>
        <fullName evidence="2">Arrestin C-terminal-like domain-containing protein</fullName>
    </recommendedName>
</protein>
<comment type="caution">
    <text evidence="3">The sequence shown here is derived from an EMBL/GenBank/DDBJ whole genome shotgun (WGS) entry which is preliminary data.</text>
</comment>
<evidence type="ECO:0000313" key="4">
    <source>
        <dbReference type="Proteomes" id="UP000815325"/>
    </source>
</evidence>
<dbReference type="InterPro" id="IPR011021">
    <property type="entry name" value="Arrestin-like_N"/>
</dbReference>
<feature type="compositionally biased region" description="Acidic residues" evidence="1">
    <location>
        <begin position="381"/>
        <end position="390"/>
    </location>
</feature>
<dbReference type="InterPro" id="IPR050357">
    <property type="entry name" value="Arrestin_domain-protein"/>
</dbReference>
<evidence type="ECO:0000256" key="1">
    <source>
        <dbReference type="SAM" id="MobiDB-lite"/>
    </source>
</evidence>
<sequence length="390" mass="42149">MNKQTFSTPYLFFSGRTQLVGHEAALGGKGTIGPGTYQFPFQFVLPPTLPGSVDWDQKTCNESPSKMYGGRAWIRYHVQAICVRPGMFVRNIRSDQLPFKLLPVWSVPHTGPAEFKDSQESRICCCIPQGSISGSLVLPTNVAYVGSEVVIKVQLENQTSAPIRRVRVHLLQRVRLRNDAGYSRSGFLTFVSVVDTNLDHTALQPGSAPSVECRVPVPQHIPPTTSGRHIQIEYTVELLAKMNSARQSFRLNAPILINGAPPASAMMLPPMPPAPPPSITIAVPGSESSTSPYPNISSDPLQHHGGSVLPNKTVDATAPSPAPYPPLGIAPPHPPANGGGEAPPCYSYPPMQAPPNWYPAIQKTAFLDLNAPPTDKKLADGDDDDDDEMK</sequence>
<dbReference type="PANTHER" id="PTHR11188:SF17">
    <property type="entry name" value="FI21816P1"/>
    <property type="match status" value="1"/>
</dbReference>
<name>A0ABQ7FVK9_DUNSA</name>
<feature type="region of interest" description="Disordered" evidence="1">
    <location>
        <begin position="276"/>
        <end position="347"/>
    </location>
</feature>
<reference evidence="3" key="1">
    <citation type="submission" date="2017-08" db="EMBL/GenBank/DDBJ databases">
        <authorList>
            <person name="Polle J.E."/>
            <person name="Barry K."/>
            <person name="Cushman J."/>
            <person name="Schmutz J."/>
            <person name="Tran D."/>
            <person name="Hathwaick L.T."/>
            <person name="Yim W.C."/>
            <person name="Jenkins J."/>
            <person name="Mckie-Krisberg Z.M."/>
            <person name="Prochnik S."/>
            <person name="Lindquist E."/>
            <person name="Dockter R.B."/>
            <person name="Adam C."/>
            <person name="Molina H."/>
            <person name="Bunkerborg J."/>
            <person name="Jin E."/>
            <person name="Buchheim M."/>
            <person name="Magnuson J."/>
        </authorList>
    </citation>
    <scope>NUCLEOTIDE SEQUENCE</scope>
    <source>
        <strain evidence="3">CCAP 19/18</strain>
    </source>
</reference>
<dbReference type="EMBL" id="MU070938">
    <property type="protein sequence ID" value="KAF5826424.1"/>
    <property type="molecule type" value="Genomic_DNA"/>
</dbReference>
<dbReference type="SMART" id="SM01017">
    <property type="entry name" value="Arrestin_C"/>
    <property type="match status" value="1"/>
</dbReference>
<evidence type="ECO:0000259" key="2">
    <source>
        <dbReference type="SMART" id="SM01017"/>
    </source>
</evidence>
<gene>
    <name evidence="3" type="ORF">DUNSADRAFT_3196</name>
</gene>